<dbReference type="EMBL" id="LBWB01000007">
    <property type="protein sequence ID" value="KKR01109.1"/>
    <property type="molecule type" value="Genomic_DNA"/>
</dbReference>
<comment type="caution">
    <text evidence="2">The sequence shown here is derived from an EMBL/GenBank/DDBJ whole genome shotgun (WGS) entry which is preliminary data.</text>
</comment>
<dbReference type="AlphaFoldDB" id="A0A0G0MAR6"/>
<evidence type="ECO:0000256" key="1">
    <source>
        <dbReference type="ARBA" id="ARBA00022679"/>
    </source>
</evidence>
<dbReference type="Gene3D" id="3.40.50.2000">
    <property type="entry name" value="Glycogen Phosphorylase B"/>
    <property type="match status" value="1"/>
</dbReference>
<keyword evidence="1" id="KW-0808">Transferase</keyword>
<reference evidence="2 3" key="1">
    <citation type="journal article" date="2015" name="Nature">
        <title>rRNA introns, odd ribosomes, and small enigmatic genomes across a large radiation of phyla.</title>
        <authorList>
            <person name="Brown C.T."/>
            <person name="Hug L.A."/>
            <person name="Thomas B.C."/>
            <person name="Sharon I."/>
            <person name="Castelle C.J."/>
            <person name="Singh A."/>
            <person name="Wilkins M.J."/>
            <person name="Williams K.H."/>
            <person name="Banfield J.F."/>
        </authorList>
    </citation>
    <scope>NUCLEOTIDE SEQUENCE [LARGE SCALE GENOMIC DNA]</scope>
</reference>
<dbReference type="SUPFAM" id="SSF53756">
    <property type="entry name" value="UDP-Glycosyltransferase/glycogen phosphorylase"/>
    <property type="match status" value="1"/>
</dbReference>
<gene>
    <name evidence="2" type="ORF">UT24_C0007G0073</name>
</gene>
<dbReference type="PANTHER" id="PTHR46401:SF2">
    <property type="entry name" value="GLYCOSYLTRANSFERASE WBBK-RELATED"/>
    <property type="match status" value="1"/>
</dbReference>
<evidence type="ECO:0000313" key="2">
    <source>
        <dbReference type="EMBL" id="KKR01109.1"/>
    </source>
</evidence>
<sequence>MRVYFETPPDDRALARINNAFTLYAPESIQIVDNRDNADLVIIHVVGRHDRVLSLAEHLANEGKKFAVLQHALRRTLKPSTESWLPLWQKAEVVVSFLNLPVLCREDQELANFNFYYTPLGADAAIFKPTNVEKKFIIATSGPDYLTEGVREAVKAARKVGRPVFHVGRELHLGEDVECSKGISDNLLAEHYSACEFVSGLRRFEGFELPAAEGFLCGARPIMFDRPHYRAWFNEFAVFIPENSRAEVIDSLEVIFRNGARPITPSEINLAKERFNWERIASGFWERL</sequence>
<dbReference type="Proteomes" id="UP000033881">
    <property type="component" value="Unassembled WGS sequence"/>
</dbReference>
<accession>A0A0G0MAR6</accession>
<dbReference type="GO" id="GO:0009103">
    <property type="term" value="P:lipopolysaccharide biosynthetic process"/>
    <property type="evidence" value="ECO:0007669"/>
    <property type="project" value="TreeGrafter"/>
</dbReference>
<evidence type="ECO:0000313" key="3">
    <source>
        <dbReference type="Proteomes" id="UP000033881"/>
    </source>
</evidence>
<proteinExistence type="predicted"/>
<dbReference type="GO" id="GO:0016757">
    <property type="term" value="F:glycosyltransferase activity"/>
    <property type="evidence" value="ECO:0007669"/>
    <property type="project" value="TreeGrafter"/>
</dbReference>
<organism evidence="2 3">
    <name type="scientific">Candidatus Woesebacteria bacterium GW2011_GWB1_39_12</name>
    <dbReference type="NCBI Taxonomy" id="1618574"/>
    <lineage>
        <taxon>Bacteria</taxon>
        <taxon>Candidatus Woeseibacteriota</taxon>
    </lineage>
</organism>
<evidence type="ECO:0008006" key="4">
    <source>
        <dbReference type="Google" id="ProtNLM"/>
    </source>
</evidence>
<dbReference type="PANTHER" id="PTHR46401">
    <property type="entry name" value="GLYCOSYLTRANSFERASE WBBK-RELATED"/>
    <property type="match status" value="1"/>
</dbReference>
<dbReference type="STRING" id="1618574.UT24_C0007G0073"/>
<name>A0A0G0MAR6_9BACT</name>
<protein>
    <recommendedName>
        <fullName evidence="4">Glycosyl transferase family 1 domain-containing protein</fullName>
    </recommendedName>
</protein>